<dbReference type="Pfam" id="PF09992">
    <property type="entry name" value="NAGPA"/>
    <property type="match status" value="1"/>
</dbReference>
<protein>
    <submittedName>
        <fullName evidence="4">Stalk domain-containing protein</fullName>
    </submittedName>
</protein>
<dbReference type="InterPro" id="IPR036582">
    <property type="entry name" value="Mao_N_sf"/>
</dbReference>
<sequence length="905" mass="97189">MRMEADSKKKHHHKVGRAIGRKVLVVVISGSMLAGPIAGLLPERMQQSMIESVYASSAPVLKLQSESMMTSGAKRLDYMWHTTRKGQSVKTAVHVIEVDLSNPHISLNAMSGVNNSTGQKNHLMNMTKDNGAVGGINGDVFVMTNEGAPLGAQVTSGTLISSPSSLKGMYAFAVTKEREPMVDAFAFTGSVTAENGGIFPLEGLNQSSYFSEREGETYSHVNKMFIYTSAWGGAERPANSATKPTEVLVRDGMIEQITSEAPIIDPIPENGYILRAHGEAAKFVLTNLAIGQPLQAEYTLKSQSTGQVIDPASLDMLIGGHTLLVDKGAPSIFTRDIAGVSGTSYTSRSAVGYSKDGKKVYLITSERADGHTGLSLKELQQVMVQLGVYKGLNLDGGGSTTMTERPLGQSGIKLAHSTQQGSQRYIANGIGVFTSAPAGELKGLVVGGPNVMFKGQSAQYSVNGYDTYYNPYQVDKSSLEWGVSGKAGSMENGAFTATATGKAVITVKSGDVKTEYDIHVIGKEDIASIKVNASAGMLIPGSKLSVPVTVKLKNGKAYKLSGDSLEWEFVGFEGSYSDGAVTVDSVNKDAKVGYAIARYDGVSAMVPWVKGEKVTVVEDFEVSRYAITSQVTPKETTKGGVKLVSDLPGQKKGRALQIAYDFSEGTGTKASYAVFGSDGRTISGSTSTMSMDVYSDNSNNWLRAEIIGADGAVHLVDIAKELNWDGWKEMHVNLSTEKIAYPAKLKRVYVVTIDQNSDKRKPVGAVAIDNIELRTSASVTEPPRAQITMTVGQTKALVDGKAIKLEASPILLNGSSYVPVRFVTEAMGAEVLYEHETRRVTVLRGNQMLEMNIGKKGYMLDGVSYPSEVAPFTRNGRTLIPVRLFSEKLGFDVDYDDEKRMIIIQ</sequence>
<evidence type="ECO:0000313" key="4">
    <source>
        <dbReference type="EMBL" id="MFD0957901.1"/>
    </source>
</evidence>
<dbReference type="Proteomes" id="UP001596989">
    <property type="component" value="Unassembled WGS sequence"/>
</dbReference>
<dbReference type="SUPFAM" id="SSF55383">
    <property type="entry name" value="Copper amine oxidase, domain N"/>
    <property type="match status" value="1"/>
</dbReference>
<evidence type="ECO:0000313" key="5">
    <source>
        <dbReference type="Proteomes" id="UP001596989"/>
    </source>
</evidence>
<proteinExistence type="predicted"/>
<evidence type="ECO:0000256" key="1">
    <source>
        <dbReference type="SAM" id="Phobius"/>
    </source>
</evidence>
<keyword evidence="1" id="KW-0812">Transmembrane</keyword>
<feature type="domain" description="Phosphodiester glycosidase" evidence="3">
    <location>
        <begin position="246"/>
        <end position="433"/>
    </location>
</feature>
<dbReference type="Pfam" id="PF07833">
    <property type="entry name" value="Cu_amine_oxidN1"/>
    <property type="match status" value="1"/>
</dbReference>
<dbReference type="RefSeq" id="WP_377561512.1">
    <property type="nucleotide sequence ID" value="NZ_JBHTJZ010000002.1"/>
</dbReference>
<dbReference type="Gene3D" id="3.30.457.10">
    <property type="entry name" value="Copper amine oxidase-like, N-terminal domain"/>
    <property type="match status" value="1"/>
</dbReference>
<reference evidence="5" key="1">
    <citation type="journal article" date="2019" name="Int. J. Syst. Evol. Microbiol.">
        <title>The Global Catalogue of Microorganisms (GCM) 10K type strain sequencing project: providing services to taxonomists for standard genome sequencing and annotation.</title>
        <authorList>
            <consortium name="The Broad Institute Genomics Platform"/>
            <consortium name="The Broad Institute Genome Sequencing Center for Infectious Disease"/>
            <person name="Wu L."/>
            <person name="Ma J."/>
        </authorList>
    </citation>
    <scope>NUCLEOTIDE SEQUENCE [LARGE SCALE GENOMIC DNA]</scope>
    <source>
        <strain evidence="5">CCUG 59129</strain>
    </source>
</reference>
<gene>
    <name evidence="4" type="ORF">ACFQ2I_00645</name>
</gene>
<organism evidence="4 5">
    <name type="scientific">Paenibacillus chungangensis</name>
    <dbReference type="NCBI Taxonomy" id="696535"/>
    <lineage>
        <taxon>Bacteria</taxon>
        <taxon>Bacillati</taxon>
        <taxon>Bacillota</taxon>
        <taxon>Bacilli</taxon>
        <taxon>Bacillales</taxon>
        <taxon>Paenibacillaceae</taxon>
        <taxon>Paenibacillus</taxon>
    </lineage>
</organism>
<comment type="caution">
    <text evidence="4">The sequence shown here is derived from an EMBL/GenBank/DDBJ whole genome shotgun (WGS) entry which is preliminary data.</text>
</comment>
<keyword evidence="1" id="KW-1133">Transmembrane helix</keyword>
<feature type="domain" description="Copper amine oxidase-like N-terminal" evidence="2">
    <location>
        <begin position="798"/>
        <end position="904"/>
    </location>
</feature>
<feature type="transmembrane region" description="Helical" evidence="1">
    <location>
        <begin position="21"/>
        <end position="41"/>
    </location>
</feature>
<accession>A0ABW3HK58</accession>
<evidence type="ECO:0000259" key="3">
    <source>
        <dbReference type="Pfam" id="PF09992"/>
    </source>
</evidence>
<dbReference type="InterPro" id="IPR018711">
    <property type="entry name" value="NAGPA"/>
</dbReference>
<dbReference type="Gene3D" id="2.60.120.430">
    <property type="entry name" value="Galactose-binding lectin"/>
    <property type="match status" value="1"/>
</dbReference>
<dbReference type="PANTHER" id="PTHR40446">
    <property type="entry name" value="N-ACETYLGLUCOSAMINE-1-PHOSPHODIESTER ALPHA-N-ACETYLGLUCOSAMINIDASE"/>
    <property type="match status" value="1"/>
</dbReference>
<dbReference type="PANTHER" id="PTHR40446:SF2">
    <property type="entry name" value="N-ACETYLGLUCOSAMINE-1-PHOSPHODIESTER ALPHA-N-ACETYLGLUCOSAMINIDASE"/>
    <property type="match status" value="1"/>
</dbReference>
<keyword evidence="5" id="KW-1185">Reference proteome</keyword>
<name>A0ABW3HK58_9BACL</name>
<keyword evidence="1" id="KW-0472">Membrane</keyword>
<dbReference type="InterPro" id="IPR012854">
    <property type="entry name" value="Cu_amine_oxidase-like_N"/>
</dbReference>
<evidence type="ECO:0000259" key="2">
    <source>
        <dbReference type="Pfam" id="PF07833"/>
    </source>
</evidence>
<dbReference type="EMBL" id="JBHTJZ010000002">
    <property type="protein sequence ID" value="MFD0957901.1"/>
    <property type="molecule type" value="Genomic_DNA"/>
</dbReference>